<organism evidence="1 2">
    <name type="scientific">Schizopora paradoxa</name>
    <dbReference type="NCBI Taxonomy" id="27342"/>
    <lineage>
        <taxon>Eukaryota</taxon>
        <taxon>Fungi</taxon>
        <taxon>Dikarya</taxon>
        <taxon>Basidiomycota</taxon>
        <taxon>Agaricomycotina</taxon>
        <taxon>Agaricomycetes</taxon>
        <taxon>Hymenochaetales</taxon>
        <taxon>Schizoporaceae</taxon>
        <taxon>Schizopora</taxon>
    </lineage>
</organism>
<proteinExistence type="predicted"/>
<dbReference type="AlphaFoldDB" id="A0A0H2QZG9"/>
<dbReference type="EMBL" id="KQ086431">
    <property type="protein sequence ID" value="KLO04794.1"/>
    <property type="molecule type" value="Genomic_DNA"/>
</dbReference>
<name>A0A0H2QZG9_9AGAM</name>
<evidence type="ECO:0000313" key="1">
    <source>
        <dbReference type="EMBL" id="KLO04794.1"/>
    </source>
</evidence>
<protein>
    <submittedName>
        <fullName evidence="1">Uncharacterized protein</fullName>
    </submittedName>
</protein>
<accession>A0A0H2QZG9</accession>
<dbReference type="InParanoid" id="A0A0H2QZG9"/>
<sequence length="100" mass="11543">MFRMDDVRIYRLAAQVSESIYSHYVQSSTPACSSGRHRRYLDGQHLESCEASLRTSSLCRLHLTTFPHIHTAPLSSFLPRLHGRRVILTSHRICFRLCSI</sequence>
<reference evidence="1 2" key="1">
    <citation type="submission" date="2015-04" db="EMBL/GenBank/DDBJ databases">
        <title>Complete genome sequence of Schizopora paradoxa KUC8140, a cosmopolitan wood degrader in East Asia.</title>
        <authorList>
            <consortium name="DOE Joint Genome Institute"/>
            <person name="Min B."/>
            <person name="Park H."/>
            <person name="Jang Y."/>
            <person name="Kim J.-J."/>
            <person name="Kim K.H."/>
            <person name="Pangilinan J."/>
            <person name="Lipzen A."/>
            <person name="Riley R."/>
            <person name="Grigoriev I.V."/>
            <person name="Spatafora J.W."/>
            <person name="Choi I.-G."/>
        </authorList>
    </citation>
    <scope>NUCLEOTIDE SEQUENCE [LARGE SCALE GENOMIC DNA]</scope>
    <source>
        <strain evidence="1 2">KUC8140</strain>
    </source>
</reference>
<evidence type="ECO:0000313" key="2">
    <source>
        <dbReference type="Proteomes" id="UP000053477"/>
    </source>
</evidence>
<keyword evidence="2" id="KW-1185">Reference proteome</keyword>
<gene>
    <name evidence="1" type="ORF">SCHPADRAFT_744885</name>
</gene>
<dbReference type="Proteomes" id="UP000053477">
    <property type="component" value="Unassembled WGS sequence"/>
</dbReference>